<evidence type="ECO:0000313" key="3">
    <source>
        <dbReference type="Proteomes" id="UP001222027"/>
    </source>
</evidence>
<dbReference type="EMBL" id="JAQQAF010000008">
    <property type="protein sequence ID" value="KAJ8464369.1"/>
    <property type="molecule type" value="Genomic_DNA"/>
</dbReference>
<evidence type="ECO:0008006" key="4">
    <source>
        <dbReference type="Google" id="ProtNLM"/>
    </source>
</evidence>
<keyword evidence="3" id="KW-1185">Reference proteome</keyword>
<reference evidence="2 3" key="1">
    <citation type="submission" date="2022-12" db="EMBL/GenBank/DDBJ databases">
        <title>Chromosome-scale assembly of the Ensete ventricosum genome.</title>
        <authorList>
            <person name="Dussert Y."/>
            <person name="Stocks J."/>
            <person name="Wendawek A."/>
            <person name="Woldeyes F."/>
            <person name="Nichols R.A."/>
            <person name="Borrell J.S."/>
        </authorList>
    </citation>
    <scope>NUCLEOTIDE SEQUENCE [LARGE SCALE GENOMIC DNA]</scope>
    <source>
        <strain evidence="3">cv. Maze</strain>
        <tissue evidence="2">Seeds</tissue>
    </source>
</reference>
<dbReference type="Proteomes" id="UP001222027">
    <property type="component" value="Unassembled WGS sequence"/>
</dbReference>
<comment type="caution">
    <text evidence="2">The sequence shown here is derived from an EMBL/GenBank/DDBJ whole genome shotgun (WGS) entry which is preliminary data.</text>
</comment>
<feature type="transmembrane region" description="Helical" evidence="1">
    <location>
        <begin position="82"/>
        <end position="104"/>
    </location>
</feature>
<gene>
    <name evidence="2" type="ORF">OPV22_026921</name>
</gene>
<accession>A0AAV8PYL9</accession>
<keyword evidence="1" id="KW-0812">Transmembrane</keyword>
<evidence type="ECO:0000256" key="1">
    <source>
        <dbReference type="SAM" id="Phobius"/>
    </source>
</evidence>
<keyword evidence="1" id="KW-1133">Transmembrane helix</keyword>
<keyword evidence="1" id="KW-0472">Membrane</keyword>
<feature type="transmembrane region" description="Helical" evidence="1">
    <location>
        <begin position="51"/>
        <end position="70"/>
    </location>
</feature>
<organism evidence="2 3">
    <name type="scientific">Ensete ventricosum</name>
    <name type="common">Abyssinian banana</name>
    <name type="synonym">Musa ensete</name>
    <dbReference type="NCBI Taxonomy" id="4639"/>
    <lineage>
        <taxon>Eukaryota</taxon>
        <taxon>Viridiplantae</taxon>
        <taxon>Streptophyta</taxon>
        <taxon>Embryophyta</taxon>
        <taxon>Tracheophyta</taxon>
        <taxon>Spermatophyta</taxon>
        <taxon>Magnoliopsida</taxon>
        <taxon>Liliopsida</taxon>
        <taxon>Zingiberales</taxon>
        <taxon>Musaceae</taxon>
        <taxon>Ensete</taxon>
    </lineage>
</organism>
<name>A0AAV8PYL9_ENSVE</name>
<evidence type="ECO:0000313" key="2">
    <source>
        <dbReference type="EMBL" id="KAJ8464369.1"/>
    </source>
</evidence>
<dbReference type="AlphaFoldDB" id="A0AAV8PYL9"/>
<sequence>MPCGRLPQSLLPLRLIVFRKTVAVIRLHSLSTNSRTSLIEDLEVLLESAKAIFLLFGFVTSGLFFFLADCFGDFRVFLVRSLFRSSISFFVSPVSCFLVIRLSLFLRKVCFVENKLFMADGFLTGELVAFLGFFRPSIGRGNAEIGLRPRGKRAAPEGTDWAGASCRFCQGQNS</sequence>
<protein>
    <recommendedName>
        <fullName evidence="4">Transmembrane protein</fullName>
    </recommendedName>
</protein>
<proteinExistence type="predicted"/>